<comment type="caution">
    <text evidence="3">The sequence shown here is derived from an EMBL/GenBank/DDBJ whole genome shotgun (WGS) entry which is preliminary data.</text>
</comment>
<dbReference type="PANTHER" id="PTHR33606:SF3">
    <property type="entry name" value="PROTEIN YCII"/>
    <property type="match status" value="1"/>
</dbReference>
<comment type="similarity">
    <text evidence="1">Belongs to the YciI family.</text>
</comment>
<dbReference type="SUPFAM" id="SSF54909">
    <property type="entry name" value="Dimeric alpha+beta barrel"/>
    <property type="match status" value="1"/>
</dbReference>
<dbReference type="InterPro" id="IPR051807">
    <property type="entry name" value="Sec-metab_biosynth-assoc"/>
</dbReference>
<dbReference type="Proteomes" id="UP000218172">
    <property type="component" value="Unassembled WGS sequence"/>
</dbReference>
<evidence type="ECO:0000259" key="2">
    <source>
        <dbReference type="Pfam" id="PF03795"/>
    </source>
</evidence>
<evidence type="ECO:0000256" key="1">
    <source>
        <dbReference type="ARBA" id="ARBA00007689"/>
    </source>
</evidence>
<dbReference type="EMBL" id="NVQR01000056">
    <property type="protein sequence ID" value="PCH61823.1"/>
    <property type="molecule type" value="Genomic_DNA"/>
</dbReference>
<dbReference type="AlphaFoldDB" id="A0A2A4MPI4"/>
<organism evidence="3 4">
    <name type="scientific">SAR86 cluster bacterium</name>
    <dbReference type="NCBI Taxonomy" id="2030880"/>
    <lineage>
        <taxon>Bacteria</taxon>
        <taxon>Pseudomonadati</taxon>
        <taxon>Pseudomonadota</taxon>
        <taxon>Gammaproteobacteria</taxon>
        <taxon>SAR86 cluster</taxon>
    </lineage>
</organism>
<feature type="domain" description="YCII-related" evidence="2">
    <location>
        <begin position="1"/>
        <end position="90"/>
    </location>
</feature>
<reference evidence="4" key="1">
    <citation type="submission" date="2017-08" db="EMBL/GenBank/DDBJ databases">
        <title>A dynamic microbial community with high functional redundancy inhabits the cold, oxic subseafloor aquifer.</title>
        <authorList>
            <person name="Tully B.J."/>
            <person name="Wheat C.G."/>
            <person name="Glazer B.T."/>
            <person name="Huber J.A."/>
        </authorList>
    </citation>
    <scope>NUCLEOTIDE SEQUENCE [LARGE SCALE GENOMIC DNA]</scope>
</reference>
<accession>A0A2A4MPI4</accession>
<evidence type="ECO:0000313" key="3">
    <source>
        <dbReference type="EMBL" id="PCH61823.1"/>
    </source>
</evidence>
<dbReference type="InterPro" id="IPR005545">
    <property type="entry name" value="YCII"/>
</dbReference>
<gene>
    <name evidence="3" type="ORF">COC19_04125</name>
</gene>
<evidence type="ECO:0000313" key="4">
    <source>
        <dbReference type="Proteomes" id="UP000218172"/>
    </source>
</evidence>
<proteinExistence type="inferred from homology"/>
<dbReference type="InterPro" id="IPR011008">
    <property type="entry name" value="Dimeric_a/b-barrel"/>
</dbReference>
<name>A0A2A4MPI4_9GAMM</name>
<protein>
    <recommendedName>
        <fullName evidence="2">YCII-related domain-containing protein</fullName>
    </recommendedName>
</protein>
<dbReference type="Pfam" id="PF03795">
    <property type="entry name" value="YCII"/>
    <property type="match status" value="1"/>
</dbReference>
<dbReference type="Gene3D" id="3.30.70.1060">
    <property type="entry name" value="Dimeric alpha+beta barrel"/>
    <property type="match status" value="1"/>
</dbReference>
<dbReference type="PANTHER" id="PTHR33606">
    <property type="entry name" value="PROTEIN YCII"/>
    <property type="match status" value="1"/>
</dbReference>
<sequence length="96" mass="10728">MQFLVLAYDGNDPEAQDRRMAARPDHLAAAAKLKREGRIIAGGAILDDNDLMIGSTLYVDFPSKEELDEWLNNDPYVTGGVWQEITVKPIRLAIKD</sequence>